<protein>
    <submittedName>
        <fullName evidence="3">Lysozyme g</fullName>
    </submittedName>
</protein>
<sequence>MITLLLLVSLAVTTNTDAFFFRSWTRSPPVRSPITRSPFWWTWAPPTFATSRPPFWNLVSSLRTCHGNVMDLSPTGQKSGGVSASNSDAQADITYLNKYKTCFQKVAVSQCIQASLIAALASRESRGGSLLKDGYGDHKKAWGILQCDIKKSGLNCKSCGWDSCCHVEMMVRDILVPNINSVKRKFPSWTDAQALQGGVAAYNFNLDNVRTWSKLDVGTTHDDYSNDVIARAQYLHGQGWN</sequence>
<keyword evidence="1" id="KW-0732">Signal</keyword>
<evidence type="ECO:0000313" key="3">
    <source>
        <dbReference type="RefSeq" id="XP_012944836.1"/>
    </source>
</evidence>
<dbReference type="CDD" id="cd01021">
    <property type="entry name" value="GEWL"/>
    <property type="match status" value="1"/>
</dbReference>
<evidence type="ECO:0000313" key="2">
    <source>
        <dbReference type="Proteomes" id="UP000694888"/>
    </source>
</evidence>
<dbReference type="PANTHER" id="PTHR31698">
    <property type="entry name" value="LYSOZYME G FAMILY MEMBER"/>
    <property type="match status" value="1"/>
</dbReference>
<dbReference type="GeneID" id="106013490"/>
<dbReference type="RefSeq" id="XP_012944836.1">
    <property type="nucleotide sequence ID" value="XM_013089382.1"/>
</dbReference>
<feature type="signal peptide" evidence="1">
    <location>
        <begin position="1"/>
        <end position="18"/>
    </location>
</feature>
<dbReference type="PRINTS" id="PR00749">
    <property type="entry name" value="LYSOZYMEG"/>
</dbReference>
<dbReference type="SUPFAM" id="SSF53955">
    <property type="entry name" value="Lysozyme-like"/>
    <property type="match status" value="1"/>
</dbReference>
<reference evidence="3" key="1">
    <citation type="submission" date="2025-08" db="UniProtKB">
        <authorList>
            <consortium name="RefSeq"/>
        </authorList>
    </citation>
    <scope>IDENTIFICATION</scope>
</reference>
<gene>
    <name evidence="3" type="primary">LOC106013490</name>
</gene>
<keyword evidence="2" id="KW-1185">Reference proteome</keyword>
<proteinExistence type="predicted"/>
<dbReference type="Proteomes" id="UP000694888">
    <property type="component" value="Unplaced"/>
</dbReference>
<dbReference type="Gene3D" id="1.10.530.10">
    <property type="match status" value="1"/>
</dbReference>
<evidence type="ECO:0000256" key="1">
    <source>
        <dbReference type="SAM" id="SignalP"/>
    </source>
</evidence>
<feature type="chain" id="PRO_5045589143" evidence="1">
    <location>
        <begin position="19"/>
        <end position="241"/>
    </location>
</feature>
<organism evidence="2 3">
    <name type="scientific">Aplysia californica</name>
    <name type="common">California sea hare</name>
    <dbReference type="NCBI Taxonomy" id="6500"/>
    <lineage>
        <taxon>Eukaryota</taxon>
        <taxon>Metazoa</taxon>
        <taxon>Spiralia</taxon>
        <taxon>Lophotrochozoa</taxon>
        <taxon>Mollusca</taxon>
        <taxon>Gastropoda</taxon>
        <taxon>Heterobranchia</taxon>
        <taxon>Euthyneura</taxon>
        <taxon>Tectipleura</taxon>
        <taxon>Aplysiida</taxon>
        <taxon>Aplysioidea</taxon>
        <taxon>Aplysiidae</taxon>
        <taxon>Aplysia</taxon>
    </lineage>
</organism>
<accession>A0ABM1AC14</accession>
<name>A0ABM1AC14_APLCA</name>
<dbReference type="PANTHER" id="PTHR31698:SF8">
    <property type="entry name" value="LYSOZYME G-RELATED"/>
    <property type="match status" value="1"/>
</dbReference>
<dbReference type="InterPro" id="IPR002152">
    <property type="entry name" value="Glyco_hydro_23"/>
</dbReference>
<dbReference type="InterPro" id="IPR023346">
    <property type="entry name" value="Lysozyme-like_dom_sf"/>
</dbReference>